<dbReference type="InterPro" id="IPR036691">
    <property type="entry name" value="Endo/exonu/phosph_ase_sf"/>
</dbReference>
<feature type="region of interest" description="Disordered" evidence="1">
    <location>
        <begin position="1"/>
        <end position="59"/>
    </location>
</feature>
<reference evidence="2" key="2">
    <citation type="submission" date="2022-01" db="EMBL/GenBank/DDBJ databases">
        <authorList>
            <person name="Yamashiro T."/>
            <person name="Shiraishi A."/>
            <person name="Satake H."/>
            <person name="Nakayama K."/>
        </authorList>
    </citation>
    <scope>NUCLEOTIDE SEQUENCE</scope>
</reference>
<feature type="compositionally biased region" description="Low complexity" evidence="1">
    <location>
        <begin position="37"/>
        <end position="49"/>
    </location>
</feature>
<organism evidence="2 3">
    <name type="scientific">Tanacetum coccineum</name>
    <dbReference type="NCBI Taxonomy" id="301880"/>
    <lineage>
        <taxon>Eukaryota</taxon>
        <taxon>Viridiplantae</taxon>
        <taxon>Streptophyta</taxon>
        <taxon>Embryophyta</taxon>
        <taxon>Tracheophyta</taxon>
        <taxon>Spermatophyta</taxon>
        <taxon>Magnoliopsida</taxon>
        <taxon>eudicotyledons</taxon>
        <taxon>Gunneridae</taxon>
        <taxon>Pentapetalae</taxon>
        <taxon>asterids</taxon>
        <taxon>campanulids</taxon>
        <taxon>Asterales</taxon>
        <taxon>Asteraceae</taxon>
        <taxon>Asteroideae</taxon>
        <taxon>Anthemideae</taxon>
        <taxon>Anthemidinae</taxon>
        <taxon>Tanacetum</taxon>
    </lineage>
</organism>
<sequence length="143" mass="16473">MDTNNKDEIRNETESMQMKDNGNKAGRESIEDPMQFSGGSKSKSKPVSKNQERNKNKFDILRDYDEEGMNDRGMLTGRFCFSKAVMDFRIGIWNVRGMCTSDKQKEVAKFILEEKLQVCSTLETHLKSKKLVKACEKAFGNWE</sequence>
<keyword evidence="3" id="KW-1185">Reference proteome</keyword>
<feature type="compositionally biased region" description="Basic and acidic residues" evidence="1">
    <location>
        <begin position="1"/>
        <end position="13"/>
    </location>
</feature>
<dbReference type="EMBL" id="BQNB010020970">
    <property type="protein sequence ID" value="GJU01498.1"/>
    <property type="molecule type" value="Genomic_DNA"/>
</dbReference>
<evidence type="ECO:0000313" key="2">
    <source>
        <dbReference type="EMBL" id="GJU01498.1"/>
    </source>
</evidence>
<protein>
    <submittedName>
        <fullName evidence="2">RNA-directed DNA polymerase, eukaryota, reverse transcriptase zinc-binding domain protein</fullName>
    </submittedName>
</protein>
<dbReference type="GO" id="GO:0003964">
    <property type="term" value="F:RNA-directed DNA polymerase activity"/>
    <property type="evidence" value="ECO:0007669"/>
    <property type="project" value="UniProtKB-KW"/>
</dbReference>
<comment type="caution">
    <text evidence="2">The sequence shown here is derived from an EMBL/GenBank/DDBJ whole genome shotgun (WGS) entry which is preliminary data.</text>
</comment>
<dbReference type="Gene3D" id="3.60.10.10">
    <property type="entry name" value="Endonuclease/exonuclease/phosphatase"/>
    <property type="match status" value="1"/>
</dbReference>
<reference evidence="2" key="1">
    <citation type="journal article" date="2022" name="Int. J. Mol. Sci.">
        <title>Draft Genome of Tanacetum Coccineum: Genomic Comparison of Closely Related Tanacetum-Family Plants.</title>
        <authorList>
            <person name="Yamashiro T."/>
            <person name="Shiraishi A."/>
            <person name="Nakayama K."/>
            <person name="Satake H."/>
        </authorList>
    </citation>
    <scope>NUCLEOTIDE SEQUENCE</scope>
</reference>
<keyword evidence="2" id="KW-0808">Transferase</keyword>
<feature type="compositionally biased region" description="Basic and acidic residues" evidence="1">
    <location>
        <begin position="21"/>
        <end position="30"/>
    </location>
</feature>
<evidence type="ECO:0000256" key="1">
    <source>
        <dbReference type="SAM" id="MobiDB-lite"/>
    </source>
</evidence>
<evidence type="ECO:0000313" key="3">
    <source>
        <dbReference type="Proteomes" id="UP001151760"/>
    </source>
</evidence>
<dbReference type="Proteomes" id="UP001151760">
    <property type="component" value="Unassembled WGS sequence"/>
</dbReference>
<feature type="compositionally biased region" description="Basic and acidic residues" evidence="1">
    <location>
        <begin position="50"/>
        <end position="59"/>
    </location>
</feature>
<keyword evidence="2" id="KW-0695">RNA-directed DNA polymerase</keyword>
<keyword evidence="2" id="KW-0548">Nucleotidyltransferase</keyword>
<accession>A0ABQ5IQE9</accession>
<name>A0ABQ5IQE9_9ASTR</name>
<proteinExistence type="predicted"/>
<gene>
    <name evidence="2" type="ORF">Tco_1111836</name>
</gene>